<dbReference type="GO" id="GO:1990281">
    <property type="term" value="C:efflux pump complex"/>
    <property type="evidence" value="ECO:0007669"/>
    <property type="project" value="TreeGrafter"/>
</dbReference>
<dbReference type="Gene3D" id="2.40.30.170">
    <property type="match status" value="1"/>
</dbReference>
<dbReference type="InterPro" id="IPR058792">
    <property type="entry name" value="Beta-barrel_RND_2"/>
</dbReference>
<accession>A0A518CN20</accession>
<evidence type="ECO:0000259" key="3">
    <source>
        <dbReference type="Pfam" id="PF25954"/>
    </source>
</evidence>
<dbReference type="GO" id="GO:0015562">
    <property type="term" value="F:efflux transmembrane transporter activity"/>
    <property type="evidence" value="ECO:0007669"/>
    <property type="project" value="TreeGrafter"/>
</dbReference>
<dbReference type="OrthoDB" id="252309at2"/>
<feature type="chain" id="PRO_5021815444" evidence="2">
    <location>
        <begin position="39"/>
        <end position="429"/>
    </location>
</feature>
<dbReference type="Pfam" id="PF25973">
    <property type="entry name" value="BSH_CzcB"/>
    <property type="match status" value="1"/>
</dbReference>
<dbReference type="PANTHER" id="PTHR30469:SF15">
    <property type="entry name" value="HLYD FAMILY OF SECRETION PROTEINS"/>
    <property type="match status" value="1"/>
</dbReference>
<proteinExistence type="inferred from homology"/>
<feature type="domain" description="YknX-like C-terminal permuted SH3-like" evidence="5">
    <location>
        <begin position="346"/>
        <end position="404"/>
    </location>
</feature>
<dbReference type="Pfam" id="PF25989">
    <property type="entry name" value="YknX_C"/>
    <property type="match status" value="1"/>
</dbReference>
<evidence type="ECO:0000259" key="4">
    <source>
        <dbReference type="Pfam" id="PF25973"/>
    </source>
</evidence>
<sequence length="429" mass="46650" precursor="true">MPSSERHKKIPASSSRLISKMRRLLLLTLLFLIGCGSAATNEDSDSVEKELPTIEVAVLEVTPQPWPREIRSQGNLTPDDRAIIGSEIEGRVDQVHVDLGDSVEEGTPLVTIKQEEFKLRVEQAEAELLQTRSALGLQPGTPISALDPQKAPPVMEAKALWREAKAHLDRAQQLQSSNSISLAEVEQLQAATDVAEARYRSAINSVQEKIALIGVKQAEVSLAKDDLQNTIIHAPFKGMVVIRQISPGTFVRVGDPAIALVRLDQLRFRGTIPERYALQLSKGQKVELDIESVPEPLVVEVTRISPAVDLANRSLLFEALIDNSDGKLRSGLFATGRVVTDEEATAIVVPSSALVEFAGSEKVWKVVDGAAEEQQVLTGERRDGRIEIVKGLQSGDVILQTGTEGEVARVNVTSRAVAENKSSQRDPAK</sequence>
<evidence type="ECO:0000256" key="1">
    <source>
        <dbReference type="ARBA" id="ARBA00009477"/>
    </source>
</evidence>
<keyword evidence="7" id="KW-1185">Reference proteome</keyword>
<dbReference type="Proteomes" id="UP000317178">
    <property type="component" value="Chromosome"/>
</dbReference>
<dbReference type="InterPro" id="IPR058647">
    <property type="entry name" value="BSH_CzcB-like"/>
</dbReference>
<evidence type="ECO:0000313" key="7">
    <source>
        <dbReference type="Proteomes" id="UP000317178"/>
    </source>
</evidence>
<dbReference type="PROSITE" id="PS51257">
    <property type="entry name" value="PROKAR_LIPOPROTEIN"/>
    <property type="match status" value="1"/>
</dbReference>
<dbReference type="Pfam" id="PF25954">
    <property type="entry name" value="Beta-barrel_RND_2"/>
    <property type="match status" value="1"/>
</dbReference>
<dbReference type="Gene3D" id="2.40.50.100">
    <property type="match status" value="1"/>
</dbReference>
<dbReference type="NCBIfam" id="TIGR01730">
    <property type="entry name" value="RND_mfp"/>
    <property type="match status" value="1"/>
</dbReference>
<dbReference type="EMBL" id="CP036281">
    <property type="protein sequence ID" value="QDU80620.1"/>
    <property type="molecule type" value="Genomic_DNA"/>
</dbReference>
<dbReference type="RefSeq" id="WP_144995880.1">
    <property type="nucleotide sequence ID" value="NZ_CP036281.1"/>
</dbReference>
<evidence type="ECO:0000256" key="2">
    <source>
        <dbReference type="SAM" id="SignalP"/>
    </source>
</evidence>
<evidence type="ECO:0000259" key="5">
    <source>
        <dbReference type="Pfam" id="PF25989"/>
    </source>
</evidence>
<evidence type="ECO:0000313" key="6">
    <source>
        <dbReference type="EMBL" id="QDU80620.1"/>
    </source>
</evidence>
<dbReference type="PANTHER" id="PTHR30469">
    <property type="entry name" value="MULTIDRUG RESISTANCE PROTEIN MDTA"/>
    <property type="match status" value="1"/>
</dbReference>
<dbReference type="KEGG" id="plon:Pla110_23510"/>
<dbReference type="Gene3D" id="2.40.420.20">
    <property type="match status" value="1"/>
</dbReference>
<comment type="similarity">
    <text evidence="1">Belongs to the membrane fusion protein (MFP) (TC 8.A.1) family.</text>
</comment>
<organism evidence="6 7">
    <name type="scientific">Polystyrenella longa</name>
    <dbReference type="NCBI Taxonomy" id="2528007"/>
    <lineage>
        <taxon>Bacteria</taxon>
        <taxon>Pseudomonadati</taxon>
        <taxon>Planctomycetota</taxon>
        <taxon>Planctomycetia</taxon>
        <taxon>Planctomycetales</taxon>
        <taxon>Planctomycetaceae</taxon>
        <taxon>Polystyrenella</taxon>
    </lineage>
</organism>
<protein>
    <submittedName>
        <fullName evidence="6">Multidrug resistance protein MdtA</fullName>
    </submittedName>
</protein>
<dbReference type="AlphaFoldDB" id="A0A518CN20"/>
<dbReference type="InterPro" id="IPR006143">
    <property type="entry name" value="RND_pump_MFP"/>
</dbReference>
<reference evidence="6 7" key="1">
    <citation type="submission" date="2019-02" db="EMBL/GenBank/DDBJ databases">
        <title>Deep-cultivation of Planctomycetes and their phenomic and genomic characterization uncovers novel biology.</title>
        <authorList>
            <person name="Wiegand S."/>
            <person name="Jogler M."/>
            <person name="Boedeker C."/>
            <person name="Pinto D."/>
            <person name="Vollmers J."/>
            <person name="Rivas-Marin E."/>
            <person name="Kohn T."/>
            <person name="Peeters S.H."/>
            <person name="Heuer A."/>
            <person name="Rast P."/>
            <person name="Oberbeckmann S."/>
            <person name="Bunk B."/>
            <person name="Jeske O."/>
            <person name="Meyerdierks A."/>
            <person name="Storesund J.E."/>
            <person name="Kallscheuer N."/>
            <person name="Luecker S."/>
            <person name="Lage O.M."/>
            <person name="Pohl T."/>
            <person name="Merkel B.J."/>
            <person name="Hornburger P."/>
            <person name="Mueller R.-W."/>
            <person name="Bruemmer F."/>
            <person name="Labrenz M."/>
            <person name="Spormann A.M."/>
            <person name="Op den Camp H."/>
            <person name="Overmann J."/>
            <person name="Amann R."/>
            <person name="Jetten M.S.M."/>
            <person name="Mascher T."/>
            <person name="Medema M.H."/>
            <person name="Devos D.P."/>
            <person name="Kaster A.-K."/>
            <person name="Ovreas L."/>
            <person name="Rohde M."/>
            <person name="Galperin M.Y."/>
            <person name="Jogler C."/>
        </authorList>
    </citation>
    <scope>NUCLEOTIDE SEQUENCE [LARGE SCALE GENOMIC DNA]</scope>
    <source>
        <strain evidence="6 7">Pla110</strain>
    </source>
</reference>
<feature type="domain" description="CusB-like beta-barrel" evidence="3">
    <location>
        <begin position="272"/>
        <end position="339"/>
    </location>
</feature>
<gene>
    <name evidence="6" type="primary">mdtA_2</name>
    <name evidence="6" type="ORF">Pla110_23510</name>
</gene>
<dbReference type="InterPro" id="IPR058637">
    <property type="entry name" value="YknX-like_C"/>
</dbReference>
<feature type="domain" description="CzcB-like barrel-sandwich hybrid" evidence="4">
    <location>
        <begin position="83"/>
        <end position="252"/>
    </location>
</feature>
<dbReference type="Gene3D" id="1.10.287.470">
    <property type="entry name" value="Helix hairpin bin"/>
    <property type="match status" value="1"/>
</dbReference>
<dbReference type="SUPFAM" id="SSF111369">
    <property type="entry name" value="HlyD-like secretion proteins"/>
    <property type="match status" value="2"/>
</dbReference>
<feature type="signal peptide" evidence="2">
    <location>
        <begin position="1"/>
        <end position="38"/>
    </location>
</feature>
<keyword evidence="2" id="KW-0732">Signal</keyword>
<name>A0A518CN20_9PLAN</name>